<evidence type="ECO:0000313" key="5">
    <source>
        <dbReference type="Proteomes" id="UP000277896"/>
    </source>
</evidence>
<evidence type="ECO:0000313" key="1">
    <source>
        <dbReference type="EMBL" id="AYJ38880.1"/>
    </source>
</evidence>
<evidence type="ECO:0000313" key="3">
    <source>
        <dbReference type="EMBL" id="GBF01695.1"/>
    </source>
</evidence>
<keyword evidence="4" id="KW-1185">Reference proteome</keyword>
<dbReference type="EMBL" id="CP032744">
    <property type="protein sequence ID" value="AYJ38880.1"/>
    <property type="molecule type" value="Genomic_DNA"/>
</dbReference>
<evidence type="ECO:0000313" key="4">
    <source>
        <dbReference type="Proteomes" id="UP000236162"/>
    </source>
</evidence>
<dbReference type="EMBL" id="BDOR01000004">
    <property type="protein sequence ID" value="GBF01695.1"/>
    <property type="molecule type" value="Genomic_DNA"/>
</dbReference>
<reference evidence="1 5" key="2">
    <citation type="submission" date="2018-10" db="EMBL/GenBank/DDBJ databases">
        <title>Genome seuquencing of Lactobacillus species.</title>
        <authorList>
            <person name="Baek C."/>
            <person name="Yi H."/>
        </authorList>
    </citation>
    <scope>NUCLEOTIDE SEQUENCE [LARGE SCALE GENOMIC DNA]</scope>
    <source>
        <strain evidence="1 5">DSM 10667</strain>
    </source>
</reference>
<accession>A0AAD0TP42</accession>
<reference evidence="3 4" key="1">
    <citation type="submission" date="2017-04" db="EMBL/GenBank/DDBJ databases">
        <title>In vitro and in silico characterization of Lactobacillus paraplantarum D2-1, a starter culture for soymilk fermentation.</title>
        <authorList>
            <person name="Endo A."/>
            <person name="Sasaki F."/>
            <person name="Maeno S."/>
            <person name="Kanesaki Y."/>
            <person name="Kubota E."/>
            <person name="Torres G.A."/>
            <person name="Tomita S."/>
            <person name="Nakagawa J."/>
        </authorList>
    </citation>
    <scope>NUCLEOTIDE SEQUENCE [LARGE SCALE GENOMIC DNA]</scope>
    <source>
        <strain evidence="3 4">D2-1</strain>
    </source>
</reference>
<dbReference type="RefSeq" id="WP_056988258.1">
    <property type="nucleotide sequence ID" value="NZ_BDOR01000004.1"/>
</dbReference>
<proteinExistence type="predicted"/>
<evidence type="ECO:0000313" key="2">
    <source>
        <dbReference type="EMBL" id="AYJ38934.1"/>
    </source>
</evidence>
<protein>
    <submittedName>
        <fullName evidence="1">Uncharacterized protein</fullName>
    </submittedName>
</protein>
<sequence length="129" mass="14372">MEQLPRRPVLLAQLKKLLPKPDGNDGYDDVLSYVLDKTIMDVANYCHVDPIALSEHLDSTIVAMCMQYVGTHQLLTPLDEQSGDVDSISEGDTSVKFKSPSQAYLELQEANVISDNFLATLNSYRVVKQ</sequence>
<organism evidence="1 5">
    <name type="scientific">Lactiplantibacillus paraplantarum</name>
    <dbReference type="NCBI Taxonomy" id="60520"/>
    <lineage>
        <taxon>Bacteria</taxon>
        <taxon>Bacillati</taxon>
        <taxon>Bacillota</taxon>
        <taxon>Bacilli</taxon>
        <taxon>Lactobacillales</taxon>
        <taxon>Lactobacillaceae</taxon>
        <taxon>Lactiplantibacillus</taxon>
    </lineage>
</organism>
<dbReference type="Proteomes" id="UP000236162">
    <property type="component" value="Unassembled WGS sequence"/>
</dbReference>
<name>A0AAD0TP42_9LACO</name>
<gene>
    <name evidence="1" type="ORF">LP667_08645</name>
    <name evidence="2" type="ORF">LP667_08940</name>
    <name evidence="3" type="ORF">LPPLD21_01227</name>
</gene>
<dbReference type="AlphaFoldDB" id="A0AAD0TP42"/>
<dbReference type="EMBL" id="CP032744">
    <property type="protein sequence ID" value="AYJ38934.1"/>
    <property type="molecule type" value="Genomic_DNA"/>
</dbReference>
<dbReference type="Proteomes" id="UP000277896">
    <property type="component" value="Chromosome"/>
</dbReference>